<feature type="chain" id="PRO_5018008006" evidence="7">
    <location>
        <begin position="23"/>
        <end position="141"/>
    </location>
</feature>
<feature type="signal peptide" evidence="7">
    <location>
        <begin position="1"/>
        <end position="22"/>
    </location>
</feature>
<dbReference type="PRINTS" id="PR00607">
    <property type="entry name" value="CYTCHROMECIE"/>
</dbReference>
<evidence type="ECO:0000256" key="1">
    <source>
        <dbReference type="ARBA" id="ARBA00022448"/>
    </source>
</evidence>
<evidence type="ECO:0000256" key="2">
    <source>
        <dbReference type="ARBA" id="ARBA00022617"/>
    </source>
</evidence>
<keyword evidence="5 6" id="KW-0408">Iron</keyword>
<keyword evidence="1" id="KW-0813">Transport</keyword>
<dbReference type="InterPro" id="IPR009056">
    <property type="entry name" value="Cyt_c-like_dom"/>
</dbReference>
<proteinExistence type="predicted"/>
<dbReference type="Gene3D" id="1.10.760.10">
    <property type="entry name" value="Cytochrome c-like domain"/>
    <property type="match status" value="1"/>
</dbReference>
<dbReference type="InterPro" id="IPR036909">
    <property type="entry name" value="Cyt_c-like_dom_sf"/>
</dbReference>
<dbReference type="Pfam" id="PF13442">
    <property type="entry name" value="Cytochrome_CBB3"/>
    <property type="match status" value="1"/>
</dbReference>
<evidence type="ECO:0000259" key="8">
    <source>
        <dbReference type="PROSITE" id="PS51007"/>
    </source>
</evidence>
<evidence type="ECO:0000313" key="10">
    <source>
        <dbReference type="Proteomes" id="UP000275394"/>
    </source>
</evidence>
<dbReference type="GO" id="GO:0009055">
    <property type="term" value="F:electron transfer activity"/>
    <property type="evidence" value="ECO:0007669"/>
    <property type="project" value="InterPro"/>
</dbReference>
<gene>
    <name evidence="9" type="ORF">EDC56_2463</name>
</gene>
<keyword evidence="4" id="KW-0249">Electron transport</keyword>
<sequence>MNKVIIAVTAMLTGLIVSSSYANTDDARIAERLKPAASVCVEGDECKGVHVAGAAAPAASAGRSGEEIFNTTCTACHSTGAAGAPIVGNSEQWKKHIAKGMDTLHKHAIEGFNAMPAKGTCMSCSDEEIMATVDYMVGRSK</sequence>
<organism evidence="9 10">
    <name type="scientific">Sinobacterium caligoides</name>
    <dbReference type="NCBI Taxonomy" id="933926"/>
    <lineage>
        <taxon>Bacteria</taxon>
        <taxon>Pseudomonadati</taxon>
        <taxon>Pseudomonadota</taxon>
        <taxon>Gammaproteobacteria</taxon>
        <taxon>Cellvibrionales</taxon>
        <taxon>Spongiibacteraceae</taxon>
        <taxon>Sinobacterium</taxon>
    </lineage>
</organism>
<dbReference type="PROSITE" id="PS51007">
    <property type="entry name" value="CYTC"/>
    <property type="match status" value="1"/>
</dbReference>
<evidence type="ECO:0000313" key="9">
    <source>
        <dbReference type="EMBL" id="ROS02014.1"/>
    </source>
</evidence>
<dbReference type="InterPro" id="IPR002323">
    <property type="entry name" value="Cyt_CIE"/>
</dbReference>
<dbReference type="GO" id="GO:0005506">
    <property type="term" value="F:iron ion binding"/>
    <property type="evidence" value="ECO:0007669"/>
    <property type="project" value="InterPro"/>
</dbReference>
<dbReference type="PANTHER" id="PTHR40942">
    <property type="match status" value="1"/>
</dbReference>
<protein>
    <submittedName>
        <fullName evidence="9">Cytochrome c5</fullName>
    </submittedName>
</protein>
<keyword evidence="7" id="KW-0732">Signal</keyword>
<dbReference type="SUPFAM" id="SSF46626">
    <property type="entry name" value="Cytochrome c"/>
    <property type="match status" value="1"/>
</dbReference>
<dbReference type="Proteomes" id="UP000275394">
    <property type="component" value="Unassembled WGS sequence"/>
</dbReference>
<keyword evidence="10" id="KW-1185">Reference proteome</keyword>
<dbReference type="PANTHER" id="PTHR40942:SF2">
    <property type="entry name" value="CYTOCHROME-RELATED"/>
    <property type="match status" value="1"/>
</dbReference>
<feature type="domain" description="Cytochrome c" evidence="8">
    <location>
        <begin position="60"/>
        <end position="140"/>
    </location>
</feature>
<name>A0A3N2DQ99_9GAMM</name>
<comment type="caution">
    <text evidence="9">The sequence shown here is derived from an EMBL/GenBank/DDBJ whole genome shotgun (WGS) entry which is preliminary data.</text>
</comment>
<reference evidence="9 10" key="1">
    <citation type="submission" date="2018-11" db="EMBL/GenBank/DDBJ databases">
        <title>Genomic Encyclopedia of Type Strains, Phase IV (KMG-IV): sequencing the most valuable type-strain genomes for metagenomic binning, comparative biology and taxonomic classification.</title>
        <authorList>
            <person name="Goeker M."/>
        </authorList>
    </citation>
    <scope>NUCLEOTIDE SEQUENCE [LARGE SCALE GENOMIC DNA]</scope>
    <source>
        <strain evidence="9 10">DSM 100316</strain>
    </source>
</reference>
<dbReference type="RefSeq" id="WP_245980690.1">
    <property type="nucleotide sequence ID" value="NZ_RKHR01000004.1"/>
</dbReference>
<keyword evidence="2 6" id="KW-0349">Heme</keyword>
<accession>A0A3N2DQ99</accession>
<dbReference type="EMBL" id="RKHR01000004">
    <property type="protein sequence ID" value="ROS02014.1"/>
    <property type="molecule type" value="Genomic_DNA"/>
</dbReference>
<keyword evidence="3 6" id="KW-0479">Metal-binding</keyword>
<evidence type="ECO:0000256" key="7">
    <source>
        <dbReference type="SAM" id="SignalP"/>
    </source>
</evidence>
<evidence type="ECO:0000256" key="6">
    <source>
        <dbReference type="PROSITE-ProRule" id="PRU00433"/>
    </source>
</evidence>
<evidence type="ECO:0000256" key="4">
    <source>
        <dbReference type="ARBA" id="ARBA00022982"/>
    </source>
</evidence>
<dbReference type="GO" id="GO:0020037">
    <property type="term" value="F:heme binding"/>
    <property type="evidence" value="ECO:0007669"/>
    <property type="project" value="InterPro"/>
</dbReference>
<evidence type="ECO:0000256" key="3">
    <source>
        <dbReference type="ARBA" id="ARBA00022723"/>
    </source>
</evidence>
<evidence type="ECO:0000256" key="5">
    <source>
        <dbReference type="ARBA" id="ARBA00023004"/>
    </source>
</evidence>
<dbReference type="AlphaFoldDB" id="A0A3N2DQ99"/>